<evidence type="ECO:0000256" key="5">
    <source>
        <dbReference type="ARBA" id="ARBA00022679"/>
    </source>
</evidence>
<feature type="region of interest" description="Disordered" evidence="15">
    <location>
        <begin position="212"/>
        <end position="241"/>
    </location>
</feature>
<dbReference type="InterPro" id="IPR008271">
    <property type="entry name" value="Ser/Thr_kinase_AS"/>
</dbReference>
<dbReference type="GO" id="GO:0004674">
    <property type="term" value="F:protein serine/threonine kinase activity"/>
    <property type="evidence" value="ECO:0007669"/>
    <property type="project" value="UniProtKB-KW"/>
</dbReference>
<feature type="region of interest" description="Disordered" evidence="15">
    <location>
        <begin position="1"/>
        <end position="191"/>
    </location>
</feature>
<feature type="compositionally biased region" description="Pro residues" evidence="15">
    <location>
        <begin position="36"/>
        <end position="52"/>
    </location>
</feature>
<evidence type="ECO:0000313" key="19">
    <source>
        <dbReference type="Proteomes" id="UP001154282"/>
    </source>
</evidence>
<dbReference type="CDD" id="cd14066">
    <property type="entry name" value="STKc_IRAK"/>
    <property type="match status" value="1"/>
</dbReference>
<sequence>MASSPLGSLPPVNSPALISPPPLEAVVDSSSQPPLSQLPPPSVSAPAPPIPAPSSAAVSPPATTPVAPPALPLPTPESSPPAPPTAPPVSSEAPPLLASQPSAPPLPQSLPASQPSPPPPTLPASQPSSSSPPPTNLATTPSPPVIIITPVTSPLPPQPPLLSPPSPSVIPSLPLSASPPPPSSLLLPPSSPISLPPLQTLPKPFFPSPSVTASLPPLPSPGDQHAFTEAAPLPSEPWPSRGSPPVALPLVTSANLTAAGARQQQVLPAGLIVGCLVGGVALFLVLALLGAILYRRSKKRNDEPKLSGIGGADLSSAAQHLQQSTPTDGSHVINVGTQATPPLTGPAAAAVSCSANVSLAEKYPTNGLTYEELAVATDGFSEENLVGEGGFGYVHKGVLSNGKEVAVKQLREGRKQGEKEFQAEVEIISRIHHKDLVSLLGYCIHGAKRLLVYEFVPNDTLEFHLHGNGRPVMEWGVRLRIAVGSAKGLAYLHDDCWSPSLNCILECDPKILHRDIKASNILVDHNFEAKVSDFGLARSYNADASVTHISTQVVGTFGYLAPEYASSGKVTEKSDVYSYGVVLLELITGRPPICFSESISRTSLVEWARPLLTKAVETRNFQSLVDPRLGTNYDNSEMTRMVSCAAACVRHSAWLRPRMSQVVHALEGDARAVMNLDKGNKVGRSAVYGYSPWKGSNYCSAQYKEDMIMKRFNIVLTSDHSGMTSDYGVNPSVSDSDTISERRL</sequence>
<keyword evidence="11 16" id="KW-0472">Membrane</keyword>
<gene>
    <name evidence="18" type="ORF">LITE_LOCUS13998</name>
</gene>
<dbReference type="EMBL" id="CAMGYJ010000005">
    <property type="protein sequence ID" value="CAI0408523.1"/>
    <property type="molecule type" value="Genomic_DNA"/>
</dbReference>
<feature type="compositionally biased region" description="Pro residues" evidence="15">
    <location>
        <begin position="62"/>
        <end position="87"/>
    </location>
</feature>
<keyword evidence="19" id="KW-1185">Reference proteome</keyword>
<keyword evidence="5" id="KW-0808">Transferase</keyword>
<evidence type="ECO:0000256" key="16">
    <source>
        <dbReference type="SAM" id="Phobius"/>
    </source>
</evidence>
<dbReference type="InterPro" id="IPR011009">
    <property type="entry name" value="Kinase-like_dom_sf"/>
</dbReference>
<comment type="catalytic activity">
    <reaction evidence="12">
        <text>L-threonyl-[protein] + ATP = O-phospho-L-threonyl-[protein] + ADP + H(+)</text>
        <dbReference type="Rhea" id="RHEA:46608"/>
        <dbReference type="Rhea" id="RHEA-COMP:11060"/>
        <dbReference type="Rhea" id="RHEA-COMP:11605"/>
        <dbReference type="ChEBI" id="CHEBI:15378"/>
        <dbReference type="ChEBI" id="CHEBI:30013"/>
        <dbReference type="ChEBI" id="CHEBI:30616"/>
        <dbReference type="ChEBI" id="CHEBI:61977"/>
        <dbReference type="ChEBI" id="CHEBI:456216"/>
        <dbReference type="EC" id="2.7.11.1"/>
    </reaction>
</comment>
<dbReference type="FunFam" id="3.30.200.20:FF:000542">
    <property type="entry name" value="Receptor-like serine/threonine-protein kinase At4g25390"/>
    <property type="match status" value="1"/>
</dbReference>
<keyword evidence="6 16" id="KW-0812">Transmembrane</keyword>
<evidence type="ECO:0000256" key="7">
    <source>
        <dbReference type="ARBA" id="ARBA00022741"/>
    </source>
</evidence>
<dbReference type="Proteomes" id="UP001154282">
    <property type="component" value="Unassembled WGS sequence"/>
</dbReference>
<evidence type="ECO:0000256" key="10">
    <source>
        <dbReference type="ARBA" id="ARBA00022989"/>
    </source>
</evidence>
<dbReference type="Pfam" id="PF07714">
    <property type="entry name" value="PK_Tyr_Ser-Thr"/>
    <property type="match status" value="1"/>
</dbReference>
<reference evidence="18" key="1">
    <citation type="submission" date="2022-08" db="EMBL/GenBank/DDBJ databases">
        <authorList>
            <person name="Gutierrez-Valencia J."/>
        </authorList>
    </citation>
    <scope>NUCLEOTIDE SEQUENCE</scope>
</reference>
<feature type="domain" description="Protein kinase" evidence="17">
    <location>
        <begin position="380"/>
        <end position="667"/>
    </location>
</feature>
<evidence type="ECO:0000256" key="11">
    <source>
        <dbReference type="ARBA" id="ARBA00023136"/>
    </source>
</evidence>
<dbReference type="PANTHER" id="PTHR47982:SF22">
    <property type="entry name" value="PROLINE-RICH RECEPTOR-LIKE PROTEIN KINASE PERK14"/>
    <property type="match status" value="1"/>
</dbReference>
<keyword evidence="9 14" id="KW-0067">ATP-binding</keyword>
<feature type="compositionally biased region" description="Low complexity" evidence="15">
    <location>
        <begin position="136"/>
        <end position="152"/>
    </location>
</feature>
<dbReference type="Gene3D" id="1.10.510.10">
    <property type="entry name" value="Transferase(Phosphotransferase) domain 1"/>
    <property type="match status" value="1"/>
</dbReference>
<dbReference type="PROSITE" id="PS00108">
    <property type="entry name" value="PROTEIN_KINASE_ST"/>
    <property type="match status" value="1"/>
</dbReference>
<evidence type="ECO:0000256" key="13">
    <source>
        <dbReference type="ARBA" id="ARBA00048679"/>
    </source>
</evidence>
<evidence type="ECO:0000256" key="4">
    <source>
        <dbReference type="ARBA" id="ARBA00022527"/>
    </source>
</evidence>
<comment type="catalytic activity">
    <reaction evidence="13">
        <text>L-seryl-[protein] + ATP = O-phospho-L-seryl-[protein] + ADP + H(+)</text>
        <dbReference type="Rhea" id="RHEA:17989"/>
        <dbReference type="Rhea" id="RHEA-COMP:9863"/>
        <dbReference type="Rhea" id="RHEA-COMP:11604"/>
        <dbReference type="ChEBI" id="CHEBI:15378"/>
        <dbReference type="ChEBI" id="CHEBI:29999"/>
        <dbReference type="ChEBI" id="CHEBI:30616"/>
        <dbReference type="ChEBI" id="CHEBI:83421"/>
        <dbReference type="ChEBI" id="CHEBI:456216"/>
        <dbReference type="EC" id="2.7.11.1"/>
    </reaction>
</comment>
<dbReference type="PROSITE" id="PS00107">
    <property type="entry name" value="PROTEIN_KINASE_ATP"/>
    <property type="match status" value="1"/>
</dbReference>
<dbReference type="InterPro" id="IPR047117">
    <property type="entry name" value="PERK1-13-like"/>
</dbReference>
<dbReference type="InterPro" id="IPR001245">
    <property type="entry name" value="Ser-Thr/Tyr_kinase_cat_dom"/>
</dbReference>
<evidence type="ECO:0000259" key="17">
    <source>
        <dbReference type="PROSITE" id="PS50011"/>
    </source>
</evidence>
<dbReference type="Gene3D" id="3.30.200.20">
    <property type="entry name" value="Phosphorylase Kinase, domain 1"/>
    <property type="match status" value="1"/>
</dbReference>
<proteinExistence type="predicted"/>
<dbReference type="InterPro" id="IPR017441">
    <property type="entry name" value="Protein_kinase_ATP_BS"/>
</dbReference>
<evidence type="ECO:0000256" key="15">
    <source>
        <dbReference type="SAM" id="MobiDB-lite"/>
    </source>
</evidence>
<feature type="transmembrane region" description="Helical" evidence="16">
    <location>
        <begin position="271"/>
        <end position="294"/>
    </location>
</feature>
<evidence type="ECO:0000313" key="18">
    <source>
        <dbReference type="EMBL" id="CAI0408523.1"/>
    </source>
</evidence>
<evidence type="ECO:0000256" key="2">
    <source>
        <dbReference type="ARBA" id="ARBA00012513"/>
    </source>
</evidence>
<keyword evidence="4" id="KW-0723">Serine/threonine-protein kinase</keyword>
<evidence type="ECO:0000256" key="1">
    <source>
        <dbReference type="ARBA" id="ARBA00004162"/>
    </source>
</evidence>
<feature type="binding site" evidence="14">
    <location>
        <position position="408"/>
    </location>
    <ligand>
        <name>ATP</name>
        <dbReference type="ChEBI" id="CHEBI:30616"/>
    </ligand>
</feature>
<feature type="compositionally biased region" description="Low complexity" evidence="15">
    <location>
        <begin position="88"/>
        <end position="101"/>
    </location>
</feature>
<evidence type="ECO:0000256" key="12">
    <source>
        <dbReference type="ARBA" id="ARBA00047899"/>
    </source>
</evidence>
<organism evidence="18 19">
    <name type="scientific">Linum tenue</name>
    <dbReference type="NCBI Taxonomy" id="586396"/>
    <lineage>
        <taxon>Eukaryota</taxon>
        <taxon>Viridiplantae</taxon>
        <taxon>Streptophyta</taxon>
        <taxon>Embryophyta</taxon>
        <taxon>Tracheophyta</taxon>
        <taxon>Spermatophyta</taxon>
        <taxon>Magnoliopsida</taxon>
        <taxon>eudicotyledons</taxon>
        <taxon>Gunneridae</taxon>
        <taxon>Pentapetalae</taxon>
        <taxon>rosids</taxon>
        <taxon>fabids</taxon>
        <taxon>Malpighiales</taxon>
        <taxon>Linaceae</taxon>
        <taxon>Linum</taxon>
    </lineage>
</organism>
<evidence type="ECO:0000256" key="9">
    <source>
        <dbReference type="ARBA" id="ARBA00022840"/>
    </source>
</evidence>
<dbReference type="AlphaFoldDB" id="A0AAV0JI06"/>
<dbReference type="SUPFAM" id="SSF56112">
    <property type="entry name" value="Protein kinase-like (PK-like)"/>
    <property type="match status" value="1"/>
</dbReference>
<evidence type="ECO:0000256" key="6">
    <source>
        <dbReference type="ARBA" id="ARBA00022692"/>
    </source>
</evidence>
<feature type="compositionally biased region" description="Pro residues" evidence="15">
    <location>
        <begin position="102"/>
        <end position="122"/>
    </location>
</feature>
<name>A0AAV0JI06_9ROSI</name>
<keyword evidence="8" id="KW-0418">Kinase</keyword>
<keyword evidence="10 16" id="KW-1133">Transmembrane helix</keyword>
<keyword evidence="3" id="KW-1003">Cell membrane</keyword>
<dbReference type="PROSITE" id="PS50011">
    <property type="entry name" value="PROTEIN_KINASE_DOM"/>
    <property type="match status" value="1"/>
</dbReference>
<dbReference type="GO" id="GO:0005524">
    <property type="term" value="F:ATP binding"/>
    <property type="evidence" value="ECO:0007669"/>
    <property type="project" value="UniProtKB-UniRule"/>
</dbReference>
<dbReference type="EC" id="2.7.11.1" evidence="2"/>
<dbReference type="FunFam" id="1.10.510.10:FF:000173">
    <property type="entry name" value="proline-rich receptor-like protein kinase PERK8"/>
    <property type="match status" value="1"/>
</dbReference>
<feature type="compositionally biased region" description="Pro residues" evidence="15">
    <location>
        <begin position="153"/>
        <end position="168"/>
    </location>
</feature>
<accession>A0AAV0JI06</accession>
<dbReference type="PANTHER" id="PTHR47982">
    <property type="entry name" value="PROLINE-RICH RECEPTOR-LIKE PROTEIN KINASE PERK4"/>
    <property type="match status" value="1"/>
</dbReference>
<dbReference type="SMART" id="SM00220">
    <property type="entry name" value="S_TKc"/>
    <property type="match status" value="1"/>
</dbReference>
<dbReference type="InterPro" id="IPR000719">
    <property type="entry name" value="Prot_kinase_dom"/>
</dbReference>
<evidence type="ECO:0000256" key="8">
    <source>
        <dbReference type="ARBA" id="ARBA00022777"/>
    </source>
</evidence>
<feature type="compositionally biased region" description="Pro residues" evidence="15">
    <location>
        <begin position="177"/>
        <end position="191"/>
    </location>
</feature>
<evidence type="ECO:0000256" key="3">
    <source>
        <dbReference type="ARBA" id="ARBA00022475"/>
    </source>
</evidence>
<evidence type="ECO:0000256" key="14">
    <source>
        <dbReference type="PROSITE-ProRule" id="PRU10141"/>
    </source>
</evidence>
<comment type="caution">
    <text evidence="18">The sequence shown here is derived from an EMBL/GenBank/DDBJ whole genome shotgun (WGS) entry which is preliminary data.</text>
</comment>
<comment type="subcellular location">
    <subcellularLocation>
        <location evidence="1">Cell membrane</location>
        <topology evidence="1">Single-pass membrane protein</topology>
    </subcellularLocation>
</comment>
<protein>
    <recommendedName>
        <fullName evidence="2">non-specific serine/threonine protein kinase</fullName>
        <ecNumber evidence="2">2.7.11.1</ecNumber>
    </recommendedName>
</protein>
<dbReference type="GO" id="GO:0005886">
    <property type="term" value="C:plasma membrane"/>
    <property type="evidence" value="ECO:0007669"/>
    <property type="project" value="UniProtKB-SubCell"/>
</dbReference>
<keyword evidence="7 14" id="KW-0547">Nucleotide-binding</keyword>